<evidence type="ECO:0000313" key="2">
    <source>
        <dbReference type="Proteomes" id="UP000830115"/>
    </source>
</evidence>
<accession>A0ABY4MBI3</accession>
<reference evidence="1" key="1">
    <citation type="submission" date="2021-10" db="EMBL/GenBank/DDBJ databases">
        <title>Streptomyces nigrumlapis sp.nov.,an antimicrobial producing actinobacterium isolated from Black Gobi rocks.</title>
        <authorList>
            <person name="Wen Y."/>
            <person name="Zhang W."/>
            <person name="Liu X.G."/>
        </authorList>
    </citation>
    <scope>NUCLEOTIDE SEQUENCE</scope>
    <source>
        <strain evidence="1">ST13-2-2</strain>
    </source>
</reference>
<gene>
    <name evidence="1" type="ORF">K9S39_18950</name>
</gene>
<protein>
    <submittedName>
        <fullName evidence="1">Uncharacterized protein</fullName>
    </submittedName>
</protein>
<dbReference type="EMBL" id="CP086322">
    <property type="protein sequence ID" value="UQA93656.1"/>
    <property type="molecule type" value="Genomic_DNA"/>
</dbReference>
<organism evidence="1 2">
    <name type="scientific">Streptomyces halobius</name>
    <dbReference type="NCBI Taxonomy" id="2879846"/>
    <lineage>
        <taxon>Bacteria</taxon>
        <taxon>Bacillati</taxon>
        <taxon>Actinomycetota</taxon>
        <taxon>Actinomycetes</taxon>
        <taxon>Kitasatosporales</taxon>
        <taxon>Streptomycetaceae</taxon>
        <taxon>Streptomyces</taxon>
    </lineage>
</organism>
<name>A0ABY4MBI3_9ACTN</name>
<dbReference type="Proteomes" id="UP000830115">
    <property type="component" value="Chromosome"/>
</dbReference>
<evidence type="ECO:0000313" key="1">
    <source>
        <dbReference type="EMBL" id="UQA93656.1"/>
    </source>
</evidence>
<proteinExistence type="predicted"/>
<keyword evidence="2" id="KW-1185">Reference proteome</keyword>
<dbReference type="RefSeq" id="WP_248864532.1">
    <property type="nucleotide sequence ID" value="NZ_CP086322.1"/>
</dbReference>
<sequence>MWEVTHYTLDEDGQRGTSCIVTQVEVHPLKSNISLTHSVFVHLTQDPDVPEPDLLDAQTRLLGYTAGEPGEDGKTPLVHGLRCTTCGSDQVTFSVRAWANCQACGTGQTQGEAMLCSKHCEQCGAAGVSK</sequence>